<dbReference type="InterPro" id="IPR056739">
    <property type="entry name" value="NfeD_membrane"/>
</dbReference>
<evidence type="ECO:0000259" key="7">
    <source>
        <dbReference type="Pfam" id="PF24961"/>
    </source>
</evidence>
<proteinExistence type="predicted"/>
<dbReference type="RefSeq" id="WP_138404896.1">
    <property type="nucleotide sequence ID" value="NZ_VBSP01000028.1"/>
</dbReference>
<evidence type="ECO:0000313" key="9">
    <source>
        <dbReference type="Proteomes" id="UP000306420"/>
    </source>
</evidence>
<evidence type="ECO:0000256" key="3">
    <source>
        <dbReference type="ARBA" id="ARBA00022989"/>
    </source>
</evidence>
<evidence type="ECO:0000256" key="1">
    <source>
        <dbReference type="ARBA" id="ARBA00004141"/>
    </source>
</evidence>
<evidence type="ECO:0000259" key="6">
    <source>
        <dbReference type="Pfam" id="PF01957"/>
    </source>
</evidence>
<dbReference type="EMBL" id="VBSP01000028">
    <property type="protein sequence ID" value="TLQ40497.1"/>
    <property type="molecule type" value="Genomic_DNA"/>
</dbReference>
<evidence type="ECO:0000256" key="5">
    <source>
        <dbReference type="SAM" id="Phobius"/>
    </source>
</evidence>
<evidence type="ECO:0000256" key="4">
    <source>
        <dbReference type="ARBA" id="ARBA00023136"/>
    </source>
</evidence>
<sequence>MIASLLIGMLLLSLCLFYSPKWLYLGLAVIAYGFYFGMPGQNLLVFIIFLLGILMLIVEFYVPDFGIIGMFGLLAISISLYMHLNDIGDVVLTLLAMILVSAIGIIVPIKLGKDLAISNGFVLGTSSEKEKGYSSHKDFTYLLGEKGVTVTALRPVGRGEFDGEYYEVVSSEDMIQSGTPIYVSKVEGAKIYVRKEL</sequence>
<dbReference type="Pfam" id="PF01957">
    <property type="entry name" value="NfeD"/>
    <property type="match status" value="1"/>
</dbReference>
<dbReference type="SUPFAM" id="SSF141322">
    <property type="entry name" value="NfeD domain-like"/>
    <property type="match status" value="1"/>
</dbReference>
<comment type="subcellular location">
    <subcellularLocation>
        <location evidence="1">Membrane</location>
        <topology evidence="1">Multi-pass membrane protein</topology>
    </subcellularLocation>
</comment>
<name>A0A5R9DTU5_9LACT</name>
<dbReference type="PANTHER" id="PTHR33507">
    <property type="entry name" value="INNER MEMBRANE PROTEIN YBBJ"/>
    <property type="match status" value="1"/>
</dbReference>
<reference evidence="8 9" key="1">
    <citation type="submission" date="2019-05" db="EMBL/GenBank/DDBJ databases">
        <title>The metagenome of a microbial culture collection derived from dairy environment covers the genomic content of the human microbiome.</title>
        <authorList>
            <person name="Roder T."/>
            <person name="Wuthrich D."/>
            <person name="Sattari Z."/>
            <person name="Von Ah U."/>
            <person name="Bar C."/>
            <person name="Ronchi F."/>
            <person name="Macpherson A.J."/>
            <person name="Ganal-Vonarburg S.C."/>
            <person name="Bruggmann R."/>
            <person name="Vergeres G."/>
        </authorList>
    </citation>
    <scope>NUCLEOTIDE SEQUENCE [LARGE SCALE GENOMIC DNA]</scope>
    <source>
        <strain evidence="8 9">FAM 24227</strain>
    </source>
</reference>
<evidence type="ECO:0000256" key="2">
    <source>
        <dbReference type="ARBA" id="ARBA00022692"/>
    </source>
</evidence>
<accession>A0A5R9DTU5</accession>
<feature type="transmembrane region" description="Helical" evidence="5">
    <location>
        <begin position="90"/>
        <end position="109"/>
    </location>
</feature>
<dbReference type="GO" id="GO:0005886">
    <property type="term" value="C:plasma membrane"/>
    <property type="evidence" value="ECO:0007669"/>
    <property type="project" value="TreeGrafter"/>
</dbReference>
<feature type="transmembrane region" description="Helical" evidence="5">
    <location>
        <begin position="65"/>
        <end position="84"/>
    </location>
</feature>
<dbReference type="AlphaFoldDB" id="A0A5R9DTU5"/>
<organism evidence="8 9">
    <name type="scientific">Ruoffia tabacinasalis</name>
    <dbReference type="NCBI Taxonomy" id="87458"/>
    <lineage>
        <taxon>Bacteria</taxon>
        <taxon>Bacillati</taxon>
        <taxon>Bacillota</taxon>
        <taxon>Bacilli</taxon>
        <taxon>Lactobacillales</taxon>
        <taxon>Aerococcaceae</taxon>
        <taxon>Ruoffia</taxon>
    </lineage>
</organism>
<dbReference type="InterPro" id="IPR012340">
    <property type="entry name" value="NA-bd_OB-fold"/>
</dbReference>
<dbReference type="InterPro" id="IPR002810">
    <property type="entry name" value="NfeD-like_C"/>
</dbReference>
<comment type="caution">
    <text evidence="8">The sequence shown here is derived from an EMBL/GenBank/DDBJ whole genome shotgun (WGS) entry which is preliminary data.</text>
</comment>
<dbReference type="OrthoDB" id="2139573at2"/>
<dbReference type="InterPro" id="IPR052165">
    <property type="entry name" value="Membrane_assoc_protease"/>
</dbReference>
<dbReference type="Proteomes" id="UP000306420">
    <property type="component" value="Unassembled WGS sequence"/>
</dbReference>
<dbReference type="Pfam" id="PF24961">
    <property type="entry name" value="NfeD_membrane"/>
    <property type="match status" value="1"/>
</dbReference>
<gene>
    <name evidence="8" type="ORF">FEZ33_08055</name>
</gene>
<dbReference type="Gene3D" id="2.40.50.140">
    <property type="entry name" value="Nucleic acid-binding proteins"/>
    <property type="match status" value="1"/>
</dbReference>
<evidence type="ECO:0000313" key="8">
    <source>
        <dbReference type="EMBL" id="TLQ40497.1"/>
    </source>
</evidence>
<feature type="domain" description="NfeD-like C-terminal" evidence="6">
    <location>
        <begin position="142"/>
        <end position="195"/>
    </location>
</feature>
<keyword evidence="2 5" id="KW-0812">Transmembrane</keyword>
<feature type="domain" description="NfeD integral membrane" evidence="7">
    <location>
        <begin position="5"/>
        <end position="106"/>
    </location>
</feature>
<keyword evidence="4 5" id="KW-0472">Membrane</keyword>
<protein>
    <submittedName>
        <fullName evidence="8">Uncharacterized protein</fullName>
    </submittedName>
</protein>
<dbReference type="PANTHER" id="PTHR33507:SF3">
    <property type="entry name" value="INNER MEMBRANE PROTEIN YBBJ"/>
    <property type="match status" value="1"/>
</dbReference>
<keyword evidence="3 5" id="KW-1133">Transmembrane helix</keyword>
<feature type="transmembrane region" description="Helical" evidence="5">
    <location>
        <begin position="41"/>
        <end position="58"/>
    </location>
</feature>